<dbReference type="Gene3D" id="3.90.930.1">
    <property type="match status" value="5"/>
</dbReference>
<name>A0A2S1SHZ0_9FLAO</name>
<dbReference type="SUPFAM" id="SSF82185">
    <property type="entry name" value="Histone H3 K4-specific methyltransferase SET7/9 N-terminal domain"/>
    <property type="match status" value="6"/>
</dbReference>
<feature type="signal peptide" evidence="2">
    <location>
        <begin position="1"/>
        <end position="18"/>
    </location>
</feature>
<protein>
    <submittedName>
        <fullName evidence="3">Uncharacterized protein</fullName>
    </submittedName>
</protein>
<dbReference type="GO" id="GO:0003682">
    <property type="term" value="F:chromatin binding"/>
    <property type="evidence" value="ECO:0007669"/>
    <property type="project" value="TreeGrafter"/>
</dbReference>
<dbReference type="RefSeq" id="WP_108903807.1">
    <property type="nucleotide sequence ID" value="NZ_CP029187.1"/>
</dbReference>
<accession>A0A2S1SHZ0</accession>
<dbReference type="AlphaFoldDB" id="A0A2S1SHZ0"/>
<dbReference type="KEGG" id="fpal:HYN49_09035"/>
<gene>
    <name evidence="3" type="ORF">HYN49_09035</name>
</gene>
<dbReference type="Gene3D" id="1.25.40.10">
    <property type="entry name" value="Tetratricopeptide repeat domain"/>
    <property type="match status" value="1"/>
</dbReference>
<feature type="chain" id="PRO_5015647244" evidence="2">
    <location>
        <begin position="19"/>
        <end position="1083"/>
    </location>
</feature>
<dbReference type="SMART" id="SM00028">
    <property type="entry name" value="TPR"/>
    <property type="match status" value="3"/>
</dbReference>
<reference evidence="3 4" key="1">
    <citation type="submission" date="2018-05" db="EMBL/GenBank/DDBJ databases">
        <title>Genome sequencing of Flavobacterium sp. HYN0049.</title>
        <authorList>
            <person name="Yi H."/>
            <person name="Baek C."/>
        </authorList>
    </citation>
    <scope>NUCLEOTIDE SEQUENCE [LARGE SCALE GENOMIC DNA]</scope>
    <source>
        <strain evidence="3 4">HYN0049</strain>
    </source>
</reference>
<dbReference type="InterPro" id="IPR011652">
    <property type="entry name" value="MORN_2"/>
</dbReference>
<dbReference type="InterPro" id="IPR011990">
    <property type="entry name" value="TPR-like_helical_dom_sf"/>
</dbReference>
<dbReference type="Proteomes" id="UP000244937">
    <property type="component" value="Chromosome"/>
</dbReference>
<dbReference type="PANTHER" id="PTHR46820">
    <property type="entry name" value="HISTONE-LYSINE N-METHYLTRANSFERASE SETD7"/>
    <property type="match status" value="1"/>
</dbReference>
<keyword evidence="4" id="KW-1185">Reference proteome</keyword>
<dbReference type="PANTHER" id="PTHR46820:SF1">
    <property type="entry name" value="HISTONE-LYSINE N-METHYLTRANSFERASE SETD7"/>
    <property type="match status" value="1"/>
</dbReference>
<dbReference type="PROSITE" id="PS50005">
    <property type="entry name" value="TPR"/>
    <property type="match status" value="2"/>
</dbReference>
<evidence type="ECO:0000256" key="1">
    <source>
        <dbReference type="PROSITE-ProRule" id="PRU00339"/>
    </source>
</evidence>
<feature type="repeat" description="TPR" evidence="1">
    <location>
        <begin position="132"/>
        <end position="165"/>
    </location>
</feature>
<dbReference type="Gene3D" id="2.20.110.10">
    <property type="entry name" value="Histone H3 K4-specific methyltransferase SET7/9 N-terminal domain"/>
    <property type="match status" value="1"/>
</dbReference>
<dbReference type="EMBL" id="CP029187">
    <property type="protein sequence ID" value="AWI26028.1"/>
    <property type="molecule type" value="Genomic_DNA"/>
</dbReference>
<feature type="repeat" description="TPR" evidence="1">
    <location>
        <begin position="28"/>
        <end position="61"/>
    </location>
</feature>
<dbReference type="OrthoDB" id="7342920at2"/>
<dbReference type="InterPro" id="IPR019734">
    <property type="entry name" value="TPR_rpt"/>
</dbReference>
<organism evidence="3 4">
    <name type="scientific">Flavobacterium pallidum</name>
    <dbReference type="NCBI Taxonomy" id="2172098"/>
    <lineage>
        <taxon>Bacteria</taxon>
        <taxon>Pseudomonadati</taxon>
        <taxon>Bacteroidota</taxon>
        <taxon>Flavobacteriia</taxon>
        <taxon>Flavobacteriales</taxon>
        <taxon>Flavobacteriaceae</taxon>
        <taxon>Flavobacterium</taxon>
    </lineage>
</organism>
<evidence type="ECO:0000313" key="3">
    <source>
        <dbReference type="EMBL" id="AWI26028.1"/>
    </source>
</evidence>
<dbReference type="GO" id="GO:0005694">
    <property type="term" value="C:chromosome"/>
    <property type="evidence" value="ECO:0007669"/>
    <property type="project" value="TreeGrafter"/>
</dbReference>
<dbReference type="Pfam" id="PF13181">
    <property type="entry name" value="TPR_8"/>
    <property type="match status" value="1"/>
</dbReference>
<dbReference type="Pfam" id="PF07661">
    <property type="entry name" value="MORN_2"/>
    <property type="match status" value="6"/>
</dbReference>
<sequence>MKHWLLLLAVSLISPAYCQTDYTFIYDNEAIIEKGNVLHDDQKYEAAIAEYDRIVSYDPLFLKAQYEKALTLSAMKKYVEEAALLSGLYQKGSFPDMPMLYIAYGNLLSEQKKFEESEKIYIEAEKTIPDSPSLLYNFAVMYIRWEKQQQAVEYLEKTINISPYHSNSHYILGLLAYENGKIVEGSLAMITYLILDPGGIHAGDAVLKLNQKYGQNFLEKPRVTFSKSGDHFEELETILRNQLPLNKAYKIQSDIDDVLTRQVQAIAEYVSQDHKMGDGFFENTYIPWIKDMVAKKQFEAYTYYMLQSKKDNLGKKITSKKKMIEDFSRNYIGNDFWAVFSKRKMEHFGKMQTVNIAYKDRFPFTIGAFIDGKNEGPYKMVNHEGIVIGELNLKNGELDGIQKYYSKGKLTKETTQIQGRRNGIEKEYYPNGNLSVVANYKDDQYDGLATTYHLNGGKQCEVSYKNGDIDGTTTCYYPNGTKKSTANYSNGQLNGVYAYYNEAGDLTETGNYKNGELDGQYAEYYDGRIIKAETAYINGKAQGTYKSYYENKSPKRVVEYDGVKLKLVTDYYQNGNRQSVNHYNSKGDLETIDYFDVDGNLYLQDKFKSDNFKSSLQFTKANPKPVEINSDKKTFTIKNFNGNIRSSGGYEKNMKQNEWRYNYNNGNIKCIENFKNGLVQGLVYNYDENGNKTSVVNYVNDTINGLYEVYKDGILKRTLTYKNGKATGPQLGFYNDGKMATTRFYENDELNDEGYDYWQSGKFSTKIKYHNGEAMSIDFFDPSGTRQYTLDYKNATGTIHYRRSDNLDVSTTLINGALNGLNITKDKSGKTTYESEYINNVRHKKAIMYGPLNLPLYEITFYCGKENGMARYYDLAGNLRLANDYAFGEDNGTITRYYHNKQKQYEHQSLNGVKDGPLTYFNQKGEPLLILGYVNDELEYYIRRGKTGQLDEKVVIENGTADIVSNYANGKTAARLGFEKGALNNKYQIFGEDGKLQIEAMYDKGLLQGSRTEYFSNGNVYKKESFKNNDYEGIQEYYTEDGKLRLKAAYQNDELHGNTEIYENGKLSVTKKYDSDELIDIIK</sequence>
<keyword evidence="2" id="KW-0732">Signal</keyword>
<keyword evidence="1" id="KW-0802">TPR repeat</keyword>
<evidence type="ECO:0000313" key="4">
    <source>
        <dbReference type="Proteomes" id="UP000244937"/>
    </source>
</evidence>
<evidence type="ECO:0000256" key="2">
    <source>
        <dbReference type="SAM" id="SignalP"/>
    </source>
</evidence>
<proteinExistence type="predicted"/>
<dbReference type="GO" id="GO:0070828">
    <property type="term" value="P:heterochromatin organization"/>
    <property type="evidence" value="ECO:0007669"/>
    <property type="project" value="TreeGrafter"/>
</dbReference>
<dbReference type="SUPFAM" id="SSF48452">
    <property type="entry name" value="TPR-like"/>
    <property type="match status" value="1"/>
</dbReference>